<keyword evidence="1" id="KW-0040">ANK repeat</keyword>
<dbReference type="Proteomes" id="UP000187209">
    <property type="component" value="Unassembled WGS sequence"/>
</dbReference>
<feature type="repeat" description="ANK" evidence="1">
    <location>
        <begin position="139"/>
        <end position="171"/>
    </location>
</feature>
<protein>
    <submittedName>
        <fullName evidence="3">Uncharacterized protein</fullName>
    </submittedName>
</protein>
<dbReference type="SUPFAM" id="SSF48403">
    <property type="entry name" value="Ankyrin repeat"/>
    <property type="match status" value="1"/>
</dbReference>
<dbReference type="EMBL" id="MPUH01000352">
    <property type="protein sequence ID" value="OMJ82127.1"/>
    <property type="molecule type" value="Genomic_DNA"/>
</dbReference>
<name>A0A1R2BZL1_9CILI</name>
<dbReference type="SMART" id="SM00248">
    <property type="entry name" value="ANK"/>
    <property type="match status" value="2"/>
</dbReference>
<dbReference type="OrthoDB" id="406883at2759"/>
<evidence type="ECO:0000313" key="4">
    <source>
        <dbReference type="Proteomes" id="UP000187209"/>
    </source>
</evidence>
<evidence type="ECO:0000313" key="3">
    <source>
        <dbReference type="EMBL" id="OMJ82127.1"/>
    </source>
</evidence>
<feature type="region of interest" description="Disordered" evidence="2">
    <location>
        <begin position="1"/>
        <end position="25"/>
    </location>
</feature>
<dbReference type="PROSITE" id="PS50297">
    <property type="entry name" value="ANK_REP_REGION"/>
    <property type="match status" value="1"/>
</dbReference>
<dbReference type="Gene3D" id="1.25.40.20">
    <property type="entry name" value="Ankyrin repeat-containing domain"/>
    <property type="match status" value="1"/>
</dbReference>
<comment type="caution">
    <text evidence="3">The sequence shown here is derived from an EMBL/GenBank/DDBJ whole genome shotgun (WGS) entry which is preliminary data.</text>
</comment>
<dbReference type="Pfam" id="PF12796">
    <property type="entry name" value="Ank_2"/>
    <property type="match status" value="1"/>
</dbReference>
<dbReference type="PANTHER" id="PTHR24121">
    <property type="entry name" value="NO MECHANORECEPTOR POTENTIAL C, ISOFORM D-RELATED"/>
    <property type="match status" value="1"/>
</dbReference>
<gene>
    <name evidence="3" type="ORF">SteCoe_17245</name>
</gene>
<reference evidence="3 4" key="1">
    <citation type="submission" date="2016-11" db="EMBL/GenBank/DDBJ databases">
        <title>The macronuclear genome of Stentor coeruleus: a giant cell with tiny introns.</title>
        <authorList>
            <person name="Slabodnick M."/>
            <person name="Ruby J.G."/>
            <person name="Reiff S.B."/>
            <person name="Swart E.C."/>
            <person name="Gosai S."/>
            <person name="Prabakaran S."/>
            <person name="Witkowska E."/>
            <person name="Larue G.E."/>
            <person name="Fisher S."/>
            <person name="Freeman R.M."/>
            <person name="Gunawardena J."/>
            <person name="Chu W."/>
            <person name="Stover N.A."/>
            <person name="Gregory B.D."/>
            <person name="Nowacki M."/>
            <person name="Derisi J."/>
            <person name="Roy S.W."/>
            <person name="Marshall W.F."/>
            <person name="Sood P."/>
        </authorList>
    </citation>
    <scope>NUCLEOTIDE SEQUENCE [LARGE SCALE GENOMIC DNA]</scope>
    <source>
        <strain evidence="3">WM001</strain>
    </source>
</reference>
<keyword evidence="4" id="KW-1185">Reference proteome</keyword>
<dbReference type="InterPro" id="IPR036770">
    <property type="entry name" value="Ankyrin_rpt-contain_sf"/>
</dbReference>
<feature type="compositionally biased region" description="Acidic residues" evidence="2">
    <location>
        <begin position="1"/>
        <end position="12"/>
    </location>
</feature>
<organism evidence="3 4">
    <name type="scientific">Stentor coeruleus</name>
    <dbReference type="NCBI Taxonomy" id="5963"/>
    <lineage>
        <taxon>Eukaryota</taxon>
        <taxon>Sar</taxon>
        <taxon>Alveolata</taxon>
        <taxon>Ciliophora</taxon>
        <taxon>Postciliodesmatophora</taxon>
        <taxon>Heterotrichea</taxon>
        <taxon>Heterotrichida</taxon>
        <taxon>Stentoridae</taxon>
        <taxon>Stentor</taxon>
    </lineage>
</organism>
<evidence type="ECO:0000256" key="2">
    <source>
        <dbReference type="SAM" id="MobiDB-lite"/>
    </source>
</evidence>
<dbReference type="InterPro" id="IPR002110">
    <property type="entry name" value="Ankyrin_rpt"/>
</dbReference>
<dbReference type="PANTHER" id="PTHR24121:SF21">
    <property type="entry name" value="ANKYRIN REPEAT FAMILY PROTEIN"/>
    <property type="match status" value="1"/>
</dbReference>
<sequence length="235" mass="27028">MKTEDVDIEFQDDQSNIENQEGHTKQKKSKWGLVRNVLRAISLFKTHEAEPVGVDELISGIRQIPTDKIYQLHRSRTRENSAYVVALKDLRRESTFISCVERGNPLDLKVMKAIMNEDPYKILRDSTHPLALINKRNQNGQTPLYVACKNGNFEAVKLILSCNPDHRLTSLVDGEEESSLEVAVRWRHINIVNELLKLEWPKKALHKARKIASTAEMQKLLKKKNNKIGCRCSIY</sequence>
<dbReference type="AlphaFoldDB" id="A0A1R2BZL1"/>
<dbReference type="PROSITE" id="PS50088">
    <property type="entry name" value="ANK_REPEAT"/>
    <property type="match status" value="1"/>
</dbReference>
<accession>A0A1R2BZL1</accession>
<proteinExistence type="predicted"/>
<evidence type="ECO:0000256" key="1">
    <source>
        <dbReference type="PROSITE-ProRule" id="PRU00023"/>
    </source>
</evidence>